<dbReference type="InterPro" id="IPR019734">
    <property type="entry name" value="TPR_rpt"/>
</dbReference>
<keyword evidence="7" id="KW-0802">TPR repeat</keyword>
<evidence type="ECO:0000256" key="3">
    <source>
        <dbReference type="ARBA" id="ARBA00023139"/>
    </source>
</evidence>
<dbReference type="RefSeq" id="WP_126799660.1">
    <property type="nucleotide sequence ID" value="NZ_PIPO01000005.1"/>
</dbReference>
<dbReference type="Proteomes" id="UP000287823">
    <property type="component" value="Unassembled WGS sequence"/>
</dbReference>
<dbReference type="CDD" id="cd15830">
    <property type="entry name" value="BamD"/>
    <property type="match status" value="1"/>
</dbReference>
<keyword evidence="1 6" id="KW-0732">Signal</keyword>
<keyword evidence="2 6" id="KW-0472">Membrane</keyword>
<dbReference type="PANTHER" id="PTHR37423">
    <property type="entry name" value="SOLUBLE LYTIC MUREIN TRANSGLYCOSYLASE-RELATED"/>
    <property type="match status" value="1"/>
</dbReference>
<dbReference type="InterPro" id="IPR017689">
    <property type="entry name" value="BamD"/>
</dbReference>
<reference evidence="9 10" key="1">
    <citation type="journal article" date="2011" name="Front. Microbiol.">
        <title>Genomic signatures of strain selection and enhancement in Bacillus atrophaeus var. globigii, a historical biowarfare simulant.</title>
        <authorList>
            <person name="Gibbons H.S."/>
            <person name="Broomall S.M."/>
            <person name="McNew L.A."/>
            <person name="Daligault H."/>
            <person name="Chapman C."/>
            <person name="Bruce D."/>
            <person name="Karavis M."/>
            <person name="Krepps M."/>
            <person name="McGregor P.A."/>
            <person name="Hong C."/>
            <person name="Park K.H."/>
            <person name="Akmal A."/>
            <person name="Feldman A."/>
            <person name="Lin J.S."/>
            <person name="Chang W.E."/>
            <person name="Higgs B.W."/>
            <person name="Demirev P."/>
            <person name="Lindquist J."/>
            <person name="Liem A."/>
            <person name="Fochler E."/>
            <person name="Read T.D."/>
            <person name="Tapia R."/>
            <person name="Johnson S."/>
            <person name="Bishop-Lilly K.A."/>
            <person name="Detter C."/>
            <person name="Han C."/>
            <person name="Sozhamannan S."/>
            <person name="Rosenzweig C.N."/>
            <person name="Skowronski E.W."/>
        </authorList>
    </citation>
    <scope>NUCLEOTIDE SEQUENCE [LARGE SCALE GENOMIC DNA]</scope>
    <source>
        <strain evidence="9 10">Y4G10-17</strain>
    </source>
</reference>
<dbReference type="Pfam" id="PF13525">
    <property type="entry name" value="YfiO"/>
    <property type="match status" value="1"/>
</dbReference>
<dbReference type="InterPro" id="IPR011990">
    <property type="entry name" value="TPR-like_helical_dom_sf"/>
</dbReference>
<evidence type="ECO:0000313" key="10">
    <source>
        <dbReference type="Proteomes" id="UP000287823"/>
    </source>
</evidence>
<sequence>MKVVLLSVFLMSFILTGCSSNPDRERERQMQGSAEQMYEQAQSYLNSGNFTMASQTLRNIESRYPFGAHINQVQLDLIYVYYHVADQDRALTAIDRFLRLNPNHVDADYVRYMRGLVHLQLEDNAFHRLVGIDRSDRDKSYSEQAFEDFRQLLERHPESQYAADARLRMIGIQSRLAQYELSAGEYYMRREAYMAAARRGQYILESFPQVPEVEQALELMITAYDALGLEDLRDDALAVLRLNFPQHRLAGG</sequence>
<proteinExistence type="inferred from homology"/>
<evidence type="ECO:0000256" key="7">
    <source>
        <dbReference type="PROSITE-ProRule" id="PRU00339"/>
    </source>
</evidence>
<dbReference type="Gene3D" id="1.25.40.10">
    <property type="entry name" value="Tetratricopeptide repeat domain"/>
    <property type="match status" value="1"/>
</dbReference>
<evidence type="ECO:0000256" key="4">
    <source>
        <dbReference type="ARBA" id="ARBA00023237"/>
    </source>
</evidence>
<dbReference type="NCBIfam" id="TIGR03302">
    <property type="entry name" value="OM_YfiO"/>
    <property type="match status" value="1"/>
</dbReference>
<dbReference type="EMBL" id="PIPO01000005">
    <property type="protein sequence ID" value="RUO31294.1"/>
    <property type="molecule type" value="Genomic_DNA"/>
</dbReference>
<evidence type="ECO:0000259" key="8">
    <source>
        <dbReference type="Pfam" id="PF13525"/>
    </source>
</evidence>
<keyword evidence="4 6" id="KW-0998">Cell outer membrane</keyword>
<keyword evidence="10" id="KW-1185">Reference proteome</keyword>
<dbReference type="GO" id="GO:0043165">
    <property type="term" value="P:Gram-negative-bacterium-type cell outer membrane assembly"/>
    <property type="evidence" value="ECO:0007669"/>
    <property type="project" value="UniProtKB-UniRule"/>
</dbReference>
<evidence type="ECO:0000256" key="6">
    <source>
        <dbReference type="HAMAP-Rule" id="MF_00922"/>
    </source>
</evidence>
<evidence type="ECO:0000256" key="2">
    <source>
        <dbReference type="ARBA" id="ARBA00023136"/>
    </source>
</evidence>
<evidence type="ECO:0000256" key="5">
    <source>
        <dbReference type="ARBA" id="ARBA00023288"/>
    </source>
</evidence>
<accession>A0A432WEI6</accession>
<comment type="subcellular location">
    <subcellularLocation>
        <location evidence="6">Cell outer membrane</location>
        <topology evidence="6">Lipid-anchor</topology>
    </subcellularLocation>
</comment>
<dbReference type="PROSITE" id="PS50005">
    <property type="entry name" value="TPR"/>
    <property type="match status" value="1"/>
</dbReference>
<comment type="subunit">
    <text evidence="6">Part of the Bam complex.</text>
</comment>
<dbReference type="GO" id="GO:0051205">
    <property type="term" value="P:protein insertion into membrane"/>
    <property type="evidence" value="ECO:0007669"/>
    <property type="project" value="UniProtKB-UniRule"/>
</dbReference>
<evidence type="ECO:0000313" key="9">
    <source>
        <dbReference type="EMBL" id="RUO31294.1"/>
    </source>
</evidence>
<evidence type="ECO:0000256" key="1">
    <source>
        <dbReference type="ARBA" id="ARBA00022729"/>
    </source>
</evidence>
<dbReference type="GO" id="GO:1990063">
    <property type="term" value="C:Bam protein complex"/>
    <property type="evidence" value="ECO:0007669"/>
    <property type="project" value="TreeGrafter"/>
</dbReference>
<comment type="function">
    <text evidence="6">Part of the outer membrane protein assembly complex, which is involved in assembly and insertion of beta-barrel proteins into the outer membrane.</text>
</comment>
<keyword evidence="5 6" id="KW-0449">Lipoprotein</keyword>
<dbReference type="HAMAP" id="MF_00922">
    <property type="entry name" value="OM_assembly_BamD"/>
    <property type="match status" value="1"/>
</dbReference>
<dbReference type="PROSITE" id="PS51257">
    <property type="entry name" value="PROKAR_LIPOPROTEIN"/>
    <property type="match status" value="1"/>
</dbReference>
<name>A0A432WEI6_9GAMM</name>
<dbReference type="AlphaFoldDB" id="A0A432WEI6"/>
<organism evidence="9 10">
    <name type="scientific">Aliidiomarina soli</name>
    <dbReference type="NCBI Taxonomy" id="1928574"/>
    <lineage>
        <taxon>Bacteria</taxon>
        <taxon>Pseudomonadati</taxon>
        <taxon>Pseudomonadota</taxon>
        <taxon>Gammaproteobacteria</taxon>
        <taxon>Alteromonadales</taxon>
        <taxon>Idiomarinaceae</taxon>
        <taxon>Aliidiomarina</taxon>
    </lineage>
</organism>
<dbReference type="PANTHER" id="PTHR37423:SF1">
    <property type="entry name" value="OUTER MEMBRANE PROTEIN ASSEMBLY FACTOR BAMD"/>
    <property type="match status" value="1"/>
</dbReference>
<keyword evidence="3 6" id="KW-0564">Palmitate</keyword>
<feature type="repeat" description="TPR" evidence="7">
    <location>
        <begin position="71"/>
        <end position="104"/>
    </location>
</feature>
<gene>
    <name evidence="6" type="primary">bamD</name>
    <name evidence="9" type="ORF">CWE14_12475</name>
</gene>
<feature type="domain" description="Outer membrane lipoprotein BamD-like" evidence="8">
    <location>
        <begin position="31"/>
        <end position="236"/>
    </location>
</feature>
<protein>
    <recommendedName>
        <fullName evidence="6">Outer membrane protein assembly factor BamD</fullName>
    </recommendedName>
</protein>
<dbReference type="SUPFAM" id="SSF48452">
    <property type="entry name" value="TPR-like"/>
    <property type="match status" value="1"/>
</dbReference>
<comment type="caution">
    <text evidence="9">The sequence shown here is derived from an EMBL/GenBank/DDBJ whole genome shotgun (WGS) entry which is preliminary data.</text>
</comment>
<dbReference type="InterPro" id="IPR039565">
    <property type="entry name" value="BamD-like"/>
</dbReference>
<comment type="similarity">
    <text evidence="6">Belongs to the BamD family.</text>
</comment>